<dbReference type="GO" id="GO:0016787">
    <property type="term" value="F:hydrolase activity"/>
    <property type="evidence" value="ECO:0007669"/>
    <property type="project" value="UniProtKB-KW"/>
</dbReference>
<comment type="caution">
    <text evidence="2">The sequence shown here is derived from an EMBL/GenBank/DDBJ whole genome shotgun (WGS) entry which is preliminary data.</text>
</comment>
<sequence>MEKYCLNGEEAVLMAIDIQERLVPSMKYGEKVIQNTNILISIMKKIGAPIIATEQYPKGLGKTVSDVSSNLEGSLTIEKSTFSGFTSEVTSALQGIGRKKIIITGMETHVCVFQTVRDLLSQGYQVFVASDAVCSRTKENYRNGLSLMSEMGAVISNTETLLFDILKQSGTPLFKELSKLIK</sequence>
<dbReference type="PANTHER" id="PTHR14119:SF3">
    <property type="entry name" value="ISOCHORISMATASE DOMAIN-CONTAINING PROTEIN 2"/>
    <property type="match status" value="1"/>
</dbReference>
<evidence type="ECO:0000313" key="2">
    <source>
        <dbReference type="EMBL" id="KLU67401.1"/>
    </source>
</evidence>
<organism evidence="2 3">
    <name type="scientific">Desulfosporosinus acididurans</name>
    <dbReference type="NCBI Taxonomy" id="476652"/>
    <lineage>
        <taxon>Bacteria</taxon>
        <taxon>Bacillati</taxon>
        <taxon>Bacillota</taxon>
        <taxon>Clostridia</taxon>
        <taxon>Eubacteriales</taxon>
        <taxon>Desulfitobacteriaceae</taxon>
        <taxon>Desulfosporosinus</taxon>
    </lineage>
</organism>
<dbReference type="PANTHER" id="PTHR14119">
    <property type="entry name" value="HYDROLASE"/>
    <property type="match status" value="1"/>
</dbReference>
<dbReference type="PATRIC" id="fig|476652.3.peg.625"/>
<dbReference type="RefSeq" id="WP_047808550.1">
    <property type="nucleotide sequence ID" value="NZ_LDZY01000002.1"/>
</dbReference>
<dbReference type="InterPro" id="IPR000868">
    <property type="entry name" value="Isochorismatase-like_dom"/>
</dbReference>
<evidence type="ECO:0000259" key="1">
    <source>
        <dbReference type="Pfam" id="PF00857"/>
    </source>
</evidence>
<keyword evidence="2" id="KW-0378">Hydrolase</keyword>
<dbReference type="Gene3D" id="3.40.50.850">
    <property type="entry name" value="Isochorismatase-like"/>
    <property type="match status" value="1"/>
</dbReference>
<dbReference type="Proteomes" id="UP000036356">
    <property type="component" value="Unassembled WGS sequence"/>
</dbReference>
<reference evidence="2 3" key="1">
    <citation type="submission" date="2015-06" db="EMBL/GenBank/DDBJ databases">
        <title>Draft genome of the moderately acidophilic sulfate reducer Candidatus Desulfosporosinus acididurans strain M1.</title>
        <authorList>
            <person name="Poehlein A."/>
            <person name="Petzsch P."/>
            <person name="Johnson B.D."/>
            <person name="Schloemann M."/>
            <person name="Daniel R."/>
            <person name="Muehling M."/>
        </authorList>
    </citation>
    <scope>NUCLEOTIDE SEQUENCE [LARGE SCALE GENOMIC DNA]</scope>
    <source>
        <strain evidence="2 3">M1</strain>
    </source>
</reference>
<evidence type="ECO:0000313" key="3">
    <source>
        <dbReference type="Proteomes" id="UP000036356"/>
    </source>
</evidence>
<dbReference type="SUPFAM" id="SSF52499">
    <property type="entry name" value="Isochorismatase-like hydrolases"/>
    <property type="match status" value="1"/>
</dbReference>
<dbReference type="AlphaFoldDB" id="A0A0J1IRV5"/>
<protein>
    <submittedName>
        <fullName evidence="2">Peroxyureidoacrylate/ureidoacrylate amidohydrolase RutB</fullName>
        <ecNumber evidence="2">3.5.1.110</ecNumber>
    </submittedName>
</protein>
<dbReference type="STRING" id="476652.DEAC_c06130"/>
<keyword evidence="3" id="KW-1185">Reference proteome</keyword>
<gene>
    <name evidence="2" type="primary">rutB</name>
    <name evidence="2" type="ORF">DEAC_c06130</name>
</gene>
<dbReference type="InterPro" id="IPR050993">
    <property type="entry name" value="Isochorismatase_domain"/>
</dbReference>
<name>A0A0J1IRV5_9FIRM</name>
<dbReference type="EMBL" id="LDZY01000002">
    <property type="protein sequence ID" value="KLU67401.1"/>
    <property type="molecule type" value="Genomic_DNA"/>
</dbReference>
<dbReference type="EC" id="3.5.1.110" evidence="2"/>
<feature type="domain" description="Isochorismatase-like" evidence="1">
    <location>
        <begin position="12"/>
        <end position="159"/>
    </location>
</feature>
<accession>A0A0J1IRV5</accession>
<dbReference type="InterPro" id="IPR036380">
    <property type="entry name" value="Isochorismatase-like_sf"/>
</dbReference>
<proteinExistence type="predicted"/>
<dbReference type="Pfam" id="PF00857">
    <property type="entry name" value="Isochorismatase"/>
    <property type="match status" value="1"/>
</dbReference>